<proteinExistence type="predicted"/>
<evidence type="ECO:0000313" key="2">
    <source>
        <dbReference type="Proteomes" id="UP000324897"/>
    </source>
</evidence>
<accession>A0A5J9WEW5</accession>
<dbReference type="Proteomes" id="UP000324897">
    <property type="component" value="Chromosome 5"/>
</dbReference>
<sequence>MAIVATKDGAENQRKGQNASGKTFLYELHGLKGKETRLGFEFYVRNLWENNPTPKLLEQSISWSSSKIITANIAASRISICISSTISWVALHRPSDITSL</sequence>
<comment type="caution">
    <text evidence="1">The sequence shown here is derived from an EMBL/GenBank/DDBJ whole genome shotgun (WGS) entry which is preliminary data.</text>
</comment>
<gene>
    <name evidence="1" type="ORF">EJB05_06123</name>
</gene>
<evidence type="ECO:0000313" key="1">
    <source>
        <dbReference type="EMBL" id="TVU46581.1"/>
    </source>
</evidence>
<keyword evidence="2" id="KW-1185">Reference proteome</keyword>
<dbReference type="EMBL" id="RWGY01000004">
    <property type="protein sequence ID" value="TVU46581.1"/>
    <property type="molecule type" value="Genomic_DNA"/>
</dbReference>
<dbReference type="Gramene" id="TVU46581">
    <property type="protein sequence ID" value="TVU46581"/>
    <property type="gene ID" value="EJB05_06123"/>
</dbReference>
<reference evidence="1 2" key="1">
    <citation type="journal article" date="2019" name="Sci. Rep.">
        <title>A high-quality genome of Eragrostis curvula grass provides insights into Poaceae evolution and supports new strategies to enhance forage quality.</title>
        <authorList>
            <person name="Carballo J."/>
            <person name="Santos B.A.C.M."/>
            <person name="Zappacosta D."/>
            <person name="Garbus I."/>
            <person name="Selva J.P."/>
            <person name="Gallo C.A."/>
            <person name="Diaz A."/>
            <person name="Albertini E."/>
            <person name="Caccamo M."/>
            <person name="Echenique V."/>
        </authorList>
    </citation>
    <scope>NUCLEOTIDE SEQUENCE [LARGE SCALE GENOMIC DNA]</scope>
    <source>
        <strain evidence="2">cv. Victoria</strain>
        <tissue evidence="1">Leaf</tissue>
    </source>
</reference>
<name>A0A5J9WEW5_9POAL</name>
<dbReference type="AlphaFoldDB" id="A0A5J9WEW5"/>
<protein>
    <submittedName>
        <fullName evidence="1">Uncharacterized protein</fullName>
    </submittedName>
</protein>
<organism evidence="1 2">
    <name type="scientific">Eragrostis curvula</name>
    <name type="common">weeping love grass</name>
    <dbReference type="NCBI Taxonomy" id="38414"/>
    <lineage>
        <taxon>Eukaryota</taxon>
        <taxon>Viridiplantae</taxon>
        <taxon>Streptophyta</taxon>
        <taxon>Embryophyta</taxon>
        <taxon>Tracheophyta</taxon>
        <taxon>Spermatophyta</taxon>
        <taxon>Magnoliopsida</taxon>
        <taxon>Liliopsida</taxon>
        <taxon>Poales</taxon>
        <taxon>Poaceae</taxon>
        <taxon>PACMAD clade</taxon>
        <taxon>Chloridoideae</taxon>
        <taxon>Eragrostideae</taxon>
        <taxon>Eragrostidinae</taxon>
        <taxon>Eragrostis</taxon>
    </lineage>
</organism>